<comment type="function">
    <text evidence="6">Component of the NOP7 complex, which is required for maturation of the 25S and 5.8S ribosomal RNAs and formation of the 60S ribosome.</text>
</comment>
<dbReference type="InterPro" id="IPR019775">
    <property type="entry name" value="WD40_repeat_CS"/>
</dbReference>
<dbReference type="InterPro" id="IPR028599">
    <property type="entry name" value="WDR12/Ytm1"/>
</dbReference>
<feature type="region of interest" description="Disordered" evidence="8">
    <location>
        <begin position="185"/>
        <end position="204"/>
    </location>
</feature>
<dbReference type="GO" id="GO:0000466">
    <property type="term" value="P:maturation of 5.8S rRNA from tricistronic rRNA transcript (SSU-rRNA, 5.8S rRNA, LSU-rRNA)"/>
    <property type="evidence" value="ECO:0007669"/>
    <property type="project" value="UniProtKB-UniRule"/>
</dbReference>
<comment type="similarity">
    <text evidence="6">Belongs to the WD repeat WDR12/YTM1 family.</text>
</comment>
<evidence type="ECO:0000256" key="3">
    <source>
        <dbReference type="ARBA" id="ARBA00022574"/>
    </source>
</evidence>
<dbReference type="PROSITE" id="PS50294">
    <property type="entry name" value="WD_REPEATS_REGION"/>
    <property type="match status" value="1"/>
</dbReference>
<keyword evidence="2 6" id="KW-0698">rRNA processing</keyword>
<dbReference type="HAMAP" id="MF_03029">
    <property type="entry name" value="WDR12"/>
    <property type="match status" value="1"/>
</dbReference>
<feature type="region of interest" description="Disordered" evidence="8">
    <location>
        <begin position="230"/>
        <end position="254"/>
    </location>
</feature>
<dbReference type="PANTHER" id="PTHR19855:SF11">
    <property type="entry name" value="RIBOSOME BIOGENESIS PROTEIN WDR12"/>
    <property type="match status" value="1"/>
</dbReference>
<feature type="region of interest" description="Disordered" evidence="8">
    <location>
        <begin position="314"/>
        <end position="358"/>
    </location>
</feature>
<dbReference type="SMART" id="SM00320">
    <property type="entry name" value="WD40"/>
    <property type="match status" value="6"/>
</dbReference>
<evidence type="ECO:0000256" key="7">
    <source>
        <dbReference type="PROSITE-ProRule" id="PRU00221"/>
    </source>
</evidence>
<name>A0A5C3EXJ3_9BASI</name>
<dbReference type="PROSITE" id="PS50082">
    <property type="entry name" value="WD_REPEATS_2"/>
    <property type="match status" value="2"/>
</dbReference>
<dbReference type="PANTHER" id="PTHR19855">
    <property type="entry name" value="WD40 REPEAT PROTEIN 12, 37"/>
    <property type="match status" value="1"/>
</dbReference>
<feature type="compositionally biased region" description="Acidic residues" evidence="8">
    <location>
        <begin position="318"/>
        <end position="330"/>
    </location>
</feature>
<comment type="subcellular location">
    <subcellularLocation>
        <location evidence="6">Nucleus</location>
        <location evidence="6">Nucleolus</location>
    </subcellularLocation>
    <subcellularLocation>
        <location evidence="6">Nucleus</location>
        <location evidence="6">Nucleoplasm</location>
    </subcellularLocation>
</comment>
<feature type="compositionally biased region" description="Basic residues" evidence="8">
    <location>
        <begin position="335"/>
        <end position="346"/>
    </location>
</feature>
<dbReference type="EMBL" id="OOIP01000004">
    <property type="protein sequence ID" value="SPO36326.1"/>
    <property type="molecule type" value="Genomic_DNA"/>
</dbReference>
<accession>A0A5C3EXJ3</accession>
<dbReference type="InterPro" id="IPR020472">
    <property type="entry name" value="WD40_PAC1"/>
</dbReference>
<feature type="domain" description="NLE" evidence="9">
    <location>
        <begin position="20"/>
        <end position="100"/>
    </location>
</feature>
<evidence type="ECO:0000259" key="9">
    <source>
        <dbReference type="Pfam" id="PF08154"/>
    </source>
</evidence>
<dbReference type="AlphaFoldDB" id="A0A5C3EXJ3"/>
<dbReference type="PROSITE" id="PS00678">
    <property type="entry name" value="WD_REPEATS_1"/>
    <property type="match status" value="3"/>
</dbReference>
<keyword evidence="11" id="KW-1185">Reference proteome</keyword>
<evidence type="ECO:0000256" key="1">
    <source>
        <dbReference type="ARBA" id="ARBA00022517"/>
    </source>
</evidence>
<dbReference type="InterPro" id="IPR012972">
    <property type="entry name" value="NLE"/>
</dbReference>
<dbReference type="Proteomes" id="UP000323386">
    <property type="component" value="Unassembled WGS sequence"/>
</dbReference>
<sequence>MDASTTSAPPGGAAPAVTTVPITLTTSLHSLAIPSGPYIVPTDWRRTHLSTLVNKLLQSTNALGFDDHDHDAQQDAAARSIPFDFIVDGQLLRTSLHEYLESVGLTSESTLQIEYVRSTLPPTFVSAFEQDDWVASVDASVDGSFLTSSYDGSVRVFAANNASDALYTFSTVRVGSNNPSLTDARWVPSASSSSSAADPASSSKSIVTGGMDGVVRMWDVELPADPAQAALDGASSAPSSSRRPHKKWNGEYHTQPVSSLDVTAGNFAGTSHIMSAAWDGALALWDDELVESAGGGAEADYSSEEEVDLDAIDANGEGADDNDDDNDDSQDPGAQRRKRRKLKTGAKKQAATRDRLRKEPVMVVWHTAPATSVALTQGRNATSLVPGTNARVSKALFAKRAGGSKDPNSAWSAGWDGSLKSWDFGIGGVNTSTKTSDKVILCMDQLAPLAGSGAAVLATGHMDRSAAIWDTRTDAVQVALHLSQIHSGPVSAIRAHPTSSHLFSTASHDGTVKLWDSRSPKRSLFSLVRPASKEAPALLQDKVLALDWSRDGQVIVAGGQDKRITLHRGSGIGRED</sequence>
<feature type="repeat" description="WD" evidence="7">
    <location>
        <begin position="206"/>
        <end position="221"/>
    </location>
</feature>
<gene>
    <name evidence="6" type="primary">YTM1</name>
    <name evidence="10" type="ORF">PSFLO_01797</name>
</gene>
<evidence type="ECO:0000313" key="10">
    <source>
        <dbReference type="EMBL" id="SPO36326.1"/>
    </source>
</evidence>
<feature type="repeat" description="WD" evidence="7">
    <location>
        <begin position="483"/>
        <end position="525"/>
    </location>
</feature>
<proteinExistence type="inferred from homology"/>
<evidence type="ECO:0000256" key="5">
    <source>
        <dbReference type="ARBA" id="ARBA00023242"/>
    </source>
</evidence>
<dbReference type="InterPro" id="IPR036322">
    <property type="entry name" value="WD40_repeat_dom_sf"/>
</dbReference>
<dbReference type="SUPFAM" id="SSF50978">
    <property type="entry name" value="WD40 repeat-like"/>
    <property type="match status" value="1"/>
</dbReference>
<organism evidence="10 11">
    <name type="scientific">Pseudozyma flocculosa</name>
    <dbReference type="NCBI Taxonomy" id="84751"/>
    <lineage>
        <taxon>Eukaryota</taxon>
        <taxon>Fungi</taxon>
        <taxon>Dikarya</taxon>
        <taxon>Basidiomycota</taxon>
        <taxon>Ustilaginomycotina</taxon>
        <taxon>Ustilaginomycetes</taxon>
        <taxon>Ustilaginales</taxon>
        <taxon>Ustilaginaceae</taxon>
        <taxon>Pseudozyma</taxon>
    </lineage>
</organism>
<dbReference type="Pfam" id="PF00400">
    <property type="entry name" value="WD40"/>
    <property type="match status" value="4"/>
</dbReference>
<evidence type="ECO:0000256" key="6">
    <source>
        <dbReference type="HAMAP-Rule" id="MF_03029"/>
    </source>
</evidence>
<dbReference type="Pfam" id="PF08154">
    <property type="entry name" value="NLE"/>
    <property type="match status" value="1"/>
</dbReference>
<keyword evidence="1 6" id="KW-0690">Ribosome biogenesis</keyword>
<evidence type="ECO:0000256" key="4">
    <source>
        <dbReference type="ARBA" id="ARBA00022737"/>
    </source>
</evidence>
<evidence type="ECO:0000313" key="11">
    <source>
        <dbReference type="Proteomes" id="UP000323386"/>
    </source>
</evidence>
<comment type="subunit">
    <text evidence="6">Component of the NOP7 complex, composed of ERB1, NOP7 and YTM1. Within the NOP7 complex ERB1 appears to interact directly with NOP7 and YTM1. The NOP7 complex also associates with the 66S pre-ribosome.</text>
</comment>
<dbReference type="Gene3D" id="2.130.10.10">
    <property type="entry name" value="YVTN repeat-like/Quinoprotein amine dehydrogenase"/>
    <property type="match status" value="2"/>
</dbReference>
<dbReference type="InterPro" id="IPR015943">
    <property type="entry name" value="WD40/YVTN_repeat-like_dom_sf"/>
</dbReference>
<dbReference type="GO" id="GO:0005654">
    <property type="term" value="C:nucleoplasm"/>
    <property type="evidence" value="ECO:0007669"/>
    <property type="project" value="UniProtKB-SubCell"/>
</dbReference>
<protein>
    <recommendedName>
        <fullName evidence="6">Ribosome biogenesis protein YTM1</fullName>
    </recommendedName>
</protein>
<dbReference type="GO" id="GO:0005730">
    <property type="term" value="C:nucleolus"/>
    <property type="evidence" value="ECO:0007669"/>
    <property type="project" value="UniProtKB-SubCell"/>
</dbReference>
<dbReference type="PRINTS" id="PR00320">
    <property type="entry name" value="GPROTEINBRPT"/>
</dbReference>
<dbReference type="InterPro" id="IPR001680">
    <property type="entry name" value="WD40_rpt"/>
</dbReference>
<keyword evidence="5 6" id="KW-0539">Nucleus</keyword>
<dbReference type="GO" id="GO:0000463">
    <property type="term" value="P:maturation of LSU-rRNA from tricistronic rRNA transcript (SSU-rRNA, 5.8S rRNA, LSU-rRNA)"/>
    <property type="evidence" value="ECO:0007669"/>
    <property type="project" value="UniProtKB-UniRule"/>
</dbReference>
<evidence type="ECO:0000256" key="2">
    <source>
        <dbReference type="ARBA" id="ARBA00022552"/>
    </source>
</evidence>
<evidence type="ECO:0000256" key="8">
    <source>
        <dbReference type="SAM" id="MobiDB-lite"/>
    </source>
</evidence>
<dbReference type="OrthoDB" id="10251381at2759"/>
<keyword evidence="3 7" id="KW-0853">WD repeat</keyword>
<feature type="compositionally biased region" description="Low complexity" evidence="8">
    <location>
        <begin position="189"/>
        <end position="204"/>
    </location>
</feature>
<dbReference type="GO" id="GO:0043021">
    <property type="term" value="F:ribonucleoprotein complex binding"/>
    <property type="evidence" value="ECO:0007669"/>
    <property type="project" value="UniProtKB-UniRule"/>
</dbReference>
<reference evidence="10 11" key="1">
    <citation type="submission" date="2018-03" db="EMBL/GenBank/DDBJ databases">
        <authorList>
            <person name="Guldener U."/>
        </authorList>
    </citation>
    <scope>NUCLEOTIDE SEQUENCE [LARGE SCALE GENOMIC DNA]</scope>
    <source>
        <strain evidence="10 11">DAOM196992</strain>
    </source>
</reference>
<keyword evidence="4" id="KW-0677">Repeat</keyword>
<dbReference type="GO" id="GO:0030687">
    <property type="term" value="C:preribosome, large subunit precursor"/>
    <property type="evidence" value="ECO:0007669"/>
    <property type="project" value="UniProtKB-UniRule"/>
</dbReference>